<evidence type="ECO:0000256" key="1">
    <source>
        <dbReference type="SAM" id="Coils"/>
    </source>
</evidence>
<dbReference type="GeneID" id="92081567"/>
<feature type="transmembrane region" description="Helical" evidence="3">
    <location>
        <begin position="35"/>
        <end position="54"/>
    </location>
</feature>
<feature type="region of interest" description="Disordered" evidence="2">
    <location>
        <begin position="392"/>
        <end position="565"/>
    </location>
</feature>
<keyword evidence="3" id="KW-0812">Transmembrane</keyword>
<dbReference type="PANTHER" id="PTHR36424:SF1">
    <property type="entry name" value="LOW AFFINITY K(+) TRANSPORTER 1-RELATED"/>
    <property type="match status" value="1"/>
</dbReference>
<dbReference type="EMBL" id="JAQQWE010000008">
    <property type="protein sequence ID" value="KAK7943170.1"/>
    <property type="molecule type" value="Genomic_DNA"/>
</dbReference>
<feature type="transmembrane region" description="Helical" evidence="3">
    <location>
        <begin position="82"/>
        <end position="100"/>
    </location>
</feature>
<gene>
    <name evidence="4" type="ORF">PG986_012283</name>
</gene>
<feature type="compositionally biased region" description="Low complexity" evidence="2">
    <location>
        <begin position="431"/>
        <end position="442"/>
    </location>
</feature>
<feature type="transmembrane region" description="Helical" evidence="3">
    <location>
        <begin position="222"/>
        <end position="254"/>
    </location>
</feature>
<sequence>MGCFSSKKRVADVRPEAKWDYISLKDFKSNSCFTVFAYVYLHFSLLLSMAVYGVDSFTAVNLLAFDQWTSQVKATSFVSFDVIKWVFSVCIIASFVNLAFEHIRARRVMNRGSVSESFLDNLAVRLESVRWGSQGWRRFLVFAELTKSKKGAEYVALFTYFSFQSWIRVIFCSGPRQVLNALTLYNVLSNDLIPTETGSVDKSIMNFFSKLGELAKQNTQQVVVLSGMIFTLIVWVITFISLLIAVLFYIFFLWHYIPRQDGGLSGYCSRKINKRLMRIVSVKVNKAIAKEERDRLRAEMKAAKKTGEKTPIERQAKLPTFMDPSKDDSLPEMPKMGLSRTETMTTLPAYESRPGTPNTIEMSAFDQKRPLPSRQGTGASYASNAPLMGSAAPMSMNRSASPAPTLPQIDFDNYPPQRPGTAQSNRSYGGPQQRPMQNNPPRSDLDTRKALHLDQLSGRQQMYDDNVSIRDGRSSPAPSMYSNAGPVPNRPGFNGPAYLPPRSATTQPGQQRSQMPPQRNMTAPMPPMPQRDPYGPRPGTSQSQRGPPRGYGYGDVEAQRGPPRY</sequence>
<dbReference type="RefSeq" id="XP_066695201.1">
    <property type="nucleotide sequence ID" value="XM_066848505.1"/>
</dbReference>
<comment type="caution">
    <text evidence="4">The sequence shown here is derived from an EMBL/GenBank/DDBJ whole genome shotgun (WGS) entry which is preliminary data.</text>
</comment>
<dbReference type="PANTHER" id="PTHR36424">
    <property type="entry name" value="PHEROMONE-REGULATED MEMBRANE PROTEIN 6"/>
    <property type="match status" value="1"/>
</dbReference>
<organism evidence="4 5">
    <name type="scientific">Apiospora aurea</name>
    <dbReference type="NCBI Taxonomy" id="335848"/>
    <lineage>
        <taxon>Eukaryota</taxon>
        <taxon>Fungi</taxon>
        <taxon>Dikarya</taxon>
        <taxon>Ascomycota</taxon>
        <taxon>Pezizomycotina</taxon>
        <taxon>Sordariomycetes</taxon>
        <taxon>Xylariomycetidae</taxon>
        <taxon>Amphisphaeriales</taxon>
        <taxon>Apiosporaceae</taxon>
        <taxon>Apiospora</taxon>
    </lineage>
</organism>
<feature type="compositionally biased region" description="Polar residues" evidence="2">
    <location>
        <begin position="374"/>
        <end position="383"/>
    </location>
</feature>
<keyword evidence="5" id="KW-1185">Reference proteome</keyword>
<protein>
    <submittedName>
        <fullName evidence="4">Pheromone-regulated membrane protein</fullName>
    </submittedName>
</protein>
<feature type="compositionally biased region" description="Polar residues" evidence="2">
    <location>
        <begin position="503"/>
        <end position="521"/>
    </location>
</feature>
<feature type="compositionally biased region" description="Basic and acidic residues" evidence="2">
    <location>
        <begin position="443"/>
        <end position="452"/>
    </location>
</feature>
<proteinExistence type="predicted"/>
<accession>A0ABR1PZK9</accession>
<dbReference type="Proteomes" id="UP001391051">
    <property type="component" value="Unassembled WGS sequence"/>
</dbReference>
<name>A0ABR1PZK9_9PEZI</name>
<evidence type="ECO:0000313" key="4">
    <source>
        <dbReference type="EMBL" id="KAK7943170.1"/>
    </source>
</evidence>
<evidence type="ECO:0000256" key="2">
    <source>
        <dbReference type="SAM" id="MobiDB-lite"/>
    </source>
</evidence>
<evidence type="ECO:0000256" key="3">
    <source>
        <dbReference type="SAM" id="Phobius"/>
    </source>
</evidence>
<keyword evidence="3" id="KW-1133">Transmembrane helix</keyword>
<feature type="region of interest" description="Disordered" evidence="2">
    <location>
        <begin position="366"/>
        <end position="385"/>
    </location>
</feature>
<feature type="coiled-coil region" evidence="1">
    <location>
        <begin position="279"/>
        <end position="306"/>
    </location>
</feature>
<keyword evidence="1" id="KW-0175">Coiled coil</keyword>
<reference evidence="4 5" key="1">
    <citation type="submission" date="2023-01" db="EMBL/GenBank/DDBJ databases">
        <title>Analysis of 21 Apiospora genomes using comparative genomics revels a genus with tremendous synthesis potential of carbohydrate active enzymes and secondary metabolites.</title>
        <authorList>
            <person name="Sorensen T."/>
        </authorList>
    </citation>
    <scope>NUCLEOTIDE SEQUENCE [LARGE SCALE GENOMIC DNA]</scope>
    <source>
        <strain evidence="4 5">CBS 24483</strain>
    </source>
</reference>
<evidence type="ECO:0000313" key="5">
    <source>
        <dbReference type="Proteomes" id="UP001391051"/>
    </source>
</evidence>
<dbReference type="InterPro" id="IPR031606">
    <property type="entry name" value="Kch1/2"/>
</dbReference>
<dbReference type="Pfam" id="PF16944">
    <property type="entry name" value="KCH"/>
    <property type="match status" value="1"/>
</dbReference>
<keyword evidence="3" id="KW-0472">Membrane</keyword>